<dbReference type="AlphaFoldDB" id="A0A1T4V3M4"/>
<evidence type="ECO:0000256" key="1">
    <source>
        <dbReference type="SAM" id="Phobius"/>
    </source>
</evidence>
<feature type="transmembrane region" description="Helical" evidence="1">
    <location>
        <begin position="367"/>
        <end position="386"/>
    </location>
</feature>
<accession>A0A1T4V3M4</accession>
<gene>
    <name evidence="2" type="ORF">SAMN02745111_00018</name>
</gene>
<evidence type="ECO:0000313" key="3">
    <source>
        <dbReference type="Proteomes" id="UP000190814"/>
    </source>
</evidence>
<organism evidence="2 3">
    <name type="scientific">Eubacterium uniforme</name>
    <dbReference type="NCBI Taxonomy" id="39495"/>
    <lineage>
        <taxon>Bacteria</taxon>
        <taxon>Bacillati</taxon>
        <taxon>Bacillota</taxon>
        <taxon>Clostridia</taxon>
        <taxon>Eubacteriales</taxon>
        <taxon>Eubacteriaceae</taxon>
        <taxon>Eubacterium</taxon>
    </lineage>
</organism>
<keyword evidence="3" id="KW-1185">Reference proteome</keyword>
<proteinExistence type="predicted"/>
<keyword evidence="1" id="KW-1133">Transmembrane helix</keyword>
<feature type="transmembrane region" description="Helical" evidence="1">
    <location>
        <begin position="311"/>
        <end position="328"/>
    </location>
</feature>
<dbReference type="Proteomes" id="UP000190814">
    <property type="component" value="Unassembled WGS sequence"/>
</dbReference>
<feature type="transmembrane region" description="Helical" evidence="1">
    <location>
        <begin position="268"/>
        <end position="291"/>
    </location>
</feature>
<dbReference type="RefSeq" id="WP_078764919.1">
    <property type="nucleotide sequence ID" value="NZ_FUXZ01000002.1"/>
</dbReference>
<keyword evidence="1" id="KW-0472">Membrane</keyword>
<protein>
    <submittedName>
        <fullName evidence="2">Uncharacterized protein</fullName>
    </submittedName>
</protein>
<dbReference type="EMBL" id="FUXZ01000002">
    <property type="protein sequence ID" value="SKA59546.1"/>
    <property type="molecule type" value="Genomic_DNA"/>
</dbReference>
<name>A0A1T4V3M4_9FIRM</name>
<keyword evidence="1" id="KW-0812">Transmembrane</keyword>
<sequence length="492" mass="57545">MALKSELKELFRTLSNDHKENLNSSVFKTFNVISNTTKIDDTSNLEVITYSLANDNFTLNITYSCGDGRLIYEQSVLDSYIYFTKNNSELMFSIYDVLRFIDKENFKCYTIYNVNTEDRLKDSFKYIVNEIVAYAKRIDDFTQNGNELNTLFKDKCIELQNFFGPHIFSAPEIRKLPNYSIEHYYYTRFSKFNDKAYNCYLDGNYNKALALFKKRTRLNEYEYGLLNHLRQYSNMQSYKTGKQSYEAIPSNLRYKNEHIKPQCKNKPLYSLVFPASFLFFTFMYALLFRFFRYISYRGSYFLISDSLSNRLTMLIPAFFTAVSISTYIKQNMLIKDDAIPLELRTKLGNLIDAETIKKHRRRSVTSMFIVSIICIALGANNSVAFYDIGIKDSTNHLLLKNDFYLYSEIETVYILNTDNTSSADELLGKLSGIDNNKMLNESKYVVIKLKKDEKLDYTQYDKLSIKDSGKLQDICKDNNIECKIVSKMSEIK</sequence>
<evidence type="ECO:0000313" key="2">
    <source>
        <dbReference type="EMBL" id="SKA59546.1"/>
    </source>
</evidence>
<reference evidence="2 3" key="1">
    <citation type="submission" date="2017-02" db="EMBL/GenBank/DDBJ databases">
        <authorList>
            <person name="Peterson S.W."/>
        </authorList>
    </citation>
    <scope>NUCLEOTIDE SEQUENCE [LARGE SCALE GENOMIC DNA]</scope>
    <source>
        <strain evidence="2 3">ATCC 35992</strain>
    </source>
</reference>